<dbReference type="PROSITE" id="PS50943">
    <property type="entry name" value="HTH_CROC1"/>
    <property type="match status" value="1"/>
</dbReference>
<keyword evidence="4" id="KW-1185">Reference proteome</keyword>
<accession>A0A0X1U6V7</accession>
<reference evidence="4" key="2">
    <citation type="submission" date="2016-01" db="EMBL/GenBank/DDBJ databases">
        <authorList>
            <person name="Poehlein A."/>
            <person name="Schlien K."/>
            <person name="Gottschalk G."/>
            <person name="Buckel W."/>
            <person name="Daniel R."/>
        </authorList>
    </citation>
    <scope>NUCLEOTIDE SEQUENCE [LARGE SCALE GENOMIC DNA]</scope>
    <source>
        <strain evidence="4">X2</strain>
    </source>
</reference>
<dbReference type="Pfam" id="PF13443">
    <property type="entry name" value="HTH_26"/>
    <property type="match status" value="1"/>
</dbReference>
<reference evidence="5" key="3">
    <citation type="submission" date="2016-11" db="EMBL/GenBank/DDBJ databases">
        <authorList>
            <person name="Jaros S."/>
            <person name="Januszkiewicz K."/>
            <person name="Wedrychowicz H."/>
        </authorList>
    </citation>
    <scope>NUCLEOTIDE SEQUENCE [LARGE SCALE GENOMIC DNA]</scope>
    <source>
        <strain evidence="5">DSM 1682</strain>
    </source>
</reference>
<organism evidence="3 5">
    <name type="scientific">Anaerotignum propionicum DSM 1682</name>
    <dbReference type="NCBI Taxonomy" id="991789"/>
    <lineage>
        <taxon>Bacteria</taxon>
        <taxon>Bacillati</taxon>
        <taxon>Bacillota</taxon>
        <taxon>Clostridia</taxon>
        <taxon>Lachnospirales</taxon>
        <taxon>Anaerotignaceae</taxon>
        <taxon>Anaerotignum</taxon>
    </lineage>
</organism>
<dbReference type="GO" id="GO:0003677">
    <property type="term" value="F:DNA binding"/>
    <property type="evidence" value="ECO:0007669"/>
    <property type="project" value="UniProtKB-KW"/>
</dbReference>
<dbReference type="Proteomes" id="UP000068026">
    <property type="component" value="Chromosome"/>
</dbReference>
<reference evidence="2 4" key="1">
    <citation type="journal article" date="2016" name="Genome Announc.">
        <title>Complete Genome Sequence of the Amino Acid-Fermenting Clostridium propionicum X2 (DSM 1682).</title>
        <authorList>
            <person name="Poehlein A."/>
            <person name="Schlien K."/>
            <person name="Chowdhury N.P."/>
            <person name="Gottschalk G."/>
            <person name="Buckel W."/>
            <person name="Daniel R."/>
        </authorList>
    </citation>
    <scope>NUCLEOTIDE SEQUENCE [LARGE SCALE GENOMIC DNA]</scope>
    <source>
        <strain evidence="2 4">X2</strain>
    </source>
</reference>
<evidence type="ECO:0000313" key="4">
    <source>
        <dbReference type="Proteomes" id="UP000068026"/>
    </source>
</evidence>
<dbReference type="OrthoDB" id="1653613at2"/>
<sequence length="143" mass="16467">MNTVELVKKICKDRNIPISRLERDCGFANGYIRKLKEGKFPSDRLLTIANYLDVTVDYLINEEESQQIGQYALNDRDNKDIAKDMEAIRKKLTSKSDGPASFDGENIDEAEIDLVLGSIEVMLKRLKRINKEKYNPNKNKDKK</sequence>
<name>A0A0X1U6V7_ANAPI</name>
<gene>
    <name evidence="2" type="ORF">CPRO_10780</name>
    <name evidence="3" type="ORF">SAMN02745151_02151</name>
</gene>
<evidence type="ECO:0000313" key="2">
    <source>
        <dbReference type="EMBL" id="AMJ40673.1"/>
    </source>
</evidence>
<evidence type="ECO:0000259" key="1">
    <source>
        <dbReference type="PROSITE" id="PS50943"/>
    </source>
</evidence>
<dbReference type="InterPro" id="IPR010982">
    <property type="entry name" value="Lambda_DNA-bd_dom_sf"/>
</dbReference>
<keyword evidence="3" id="KW-0238">DNA-binding</keyword>
<dbReference type="InterPro" id="IPR001387">
    <property type="entry name" value="Cro/C1-type_HTH"/>
</dbReference>
<dbReference type="RefSeq" id="WP_066048698.1">
    <property type="nucleotide sequence ID" value="NZ_CP014223.1"/>
</dbReference>
<dbReference type="EMBL" id="FQUA01000010">
    <property type="protein sequence ID" value="SHE90403.1"/>
    <property type="molecule type" value="Genomic_DNA"/>
</dbReference>
<evidence type="ECO:0000313" key="3">
    <source>
        <dbReference type="EMBL" id="SHE90403.1"/>
    </source>
</evidence>
<dbReference type="EMBL" id="CP014223">
    <property type="protein sequence ID" value="AMJ40673.1"/>
    <property type="molecule type" value="Genomic_DNA"/>
</dbReference>
<dbReference type="AlphaFoldDB" id="A0A0X1U6V7"/>
<dbReference type="CDD" id="cd00093">
    <property type="entry name" value="HTH_XRE"/>
    <property type="match status" value="1"/>
</dbReference>
<protein>
    <submittedName>
        <fullName evidence="3">Cro/C1-type HTH DNA-binding domain-containing protein</fullName>
    </submittedName>
</protein>
<feature type="domain" description="HTH cro/C1-type" evidence="1">
    <location>
        <begin position="7"/>
        <end position="59"/>
    </location>
</feature>
<evidence type="ECO:0000313" key="5">
    <source>
        <dbReference type="Proteomes" id="UP000184204"/>
    </source>
</evidence>
<dbReference type="KEGG" id="cpro:CPRO_10780"/>
<dbReference type="Proteomes" id="UP000184204">
    <property type="component" value="Unassembled WGS sequence"/>
</dbReference>
<reference evidence="3" key="4">
    <citation type="submission" date="2016-11" db="EMBL/GenBank/DDBJ databases">
        <authorList>
            <person name="Varghese N."/>
            <person name="Submissions S."/>
        </authorList>
    </citation>
    <scope>NUCLEOTIDE SEQUENCE</scope>
    <source>
        <strain evidence="3">DSM 1682</strain>
    </source>
</reference>
<dbReference type="SUPFAM" id="SSF47413">
    <property type="entry name" value="lambda repressor-like DNA-binding domains"/>
    <property type="match status" value="1"/>
</dbReference>
<proteinExistence type="predicted"/>
<dbReference type="Gene3D" id="1.10.260.40">
    <property type="entry name" value="lambda repressor-like DNA-binding domains"/>
    <property type="match status" value="1"/>
</dbReference>